<accession>A0A1G4ISM1</accession>
<dbReference type="EMBL" id="LT598456">
    <property type="protein sequence ID" value="SCU79841.1"/>
    <property type="molecule type" value="Genomic_DNA"/>
</dbReference>
<sequence length="103" mass="11231">MVEWCAIVFDKKGSDRSACRPQHLEGVSSSFGKGLLKCAGAIYHEVGADGKPTNFAGSNLHIEADTKEEALQVIYNDVFAKEGIWDLDNIIIYPFGCAVRAPK</sequence>
<dbReference type="PANTHER" id="PTHR33606:SF3">
    <property type="entry name" value="PROTEIN YCII"/>
    <property type="match status" value="1"/>
</dbReference>
<name>A0A1G4ISM1_9SACH</name>
<gene>
    <name evidence="1" type="ORF">LADA_0B03488G</name>
</gene>
<evidence type="ECO:0000313" key="2">
    <source>
        <dbReference type="Proteomes" id="UP000190274"/>
    </source>
</evidence>
<proteinExistence type="predicted"/>
<dbReference type="InterPro" id="IPR051807">
    <property type="entry name" value="Sec-metab_biosynth-assoc"/>
</dbReference>
<dbReference type="InterPro" id="IPR011008">
    <property type="entry name" value="Dimeric_a/b-barrel"/>
</dbReference>
<organism evidence="1 2">
    <name type="scientific">Lachancea dasiensis</name>
    <dbReference type="NCBI Taxonomy" id="1072105"/>
    <lineage>
        <taxon>Eukaryota</taxon>
        <taxon>Fungi</taxon>
        <taxon>Dikarya</taxon>
        <taxon>Ascomycota</taxon>
        <taxon>Saccharomycotina</taxon>
        <taxon>Saccharomycetes</taxon>
        <taxon>Saccharomycetales</taxon>
        <taxon>Saccharomycetaceae</taxon>
        <taxon>Lachancea</taxon>
    </lineage>
</organism>
<dbReference type="SUPFAM" id="SSF54909">
    <property type="entry name" value="Dimeric alpha+beta barrel"/>
    <property type="match status" value="1"/>
</dbReference>
<dbReference type="OrthoDB" id="5519740at2759"/>
<dbReference type="Proteomes" id="UP000190274">
    <property type="component" value="Chromosome B"/>
</dbReference>
<keyword evidence="2" id="KW-1185">Reference proteome</keyword>
<dbReference type="AlphaFoldDB" id="A0A1G4ISM1"/>
<dbReference type="PANTHER" id="PTHR33606">
    <property type="entry name" value="PROTEIN YCII"/>
    <property type="match status" value="1"/>
</dbReference>
<reference evidence="2" key="1">
    <citation type="submission" date="2016-03" db="EMBL/GenBank/DDBJ databases">
        <authorList>
            <person name="Devillers H."/>
        </authorList>
    </citation>
    <scope>NUCLEOTIDE SEQUENCE [LARGE SCALE GENOMIC DNA]</scope>
</reference>
<evidence type="ECO:0000313" key="1">
    <source>
        <dbReference type="EMBL" id="SCU79841.1"/>
    </source>
</evidence>
<protein>
    <submittedName>
        <fullName evidence="1">LADA_0B03488g1_1</fullName>
    </submittedName>
</protein>
<dbReference type="Gene3D" id="3.30.70.1060">
    <property type="entry name" value="Dimeric alpha+beta barrel"/>
    <property type="match status" value="1"/>
</dbReference>